<accession>A0A382WYH8</accession>
<feature type="transmembrane region" description="Helical" evidence="1">
    <location>
        <begin position="143"/>
        <end position="161"/>
    </location>
</feature>
<organism evidence="2">
    <name type="scientific">marine metagenome</name>
    <dbReference type="NCBI Taxonomy" id="408172"/>
    <lineage>
        <taxon>unclassified sequences</taxon>
        <taxon>metagenomes</taxon>
        <taxon>ecological metagenomes</taxon>
    </lineage>
</organism>
<evidence type="ECO:0008006" key="3">
    <source>
        <dbReference type="Google" id="ProtNLM"/>
    </source>
</evidence>
<feature type="non-terminal residue" evidence="2">
    <location>
        <position position="1"/>
    </location>
</feature>
<feature type="transmembrane region" description="Helical" evidence="1">
    <location>
        <begin position="173"/>
        <end position="191"/>
    </location>
</feature>
<feature type="transmembrane region" description="Helical" evidence="1">
    <location>
        <begin position="6"/>
        <end position="27"/>
    </location>
</feature>
<keyword evidence="1" id="KW-0472">Membrane</keyword>
<feature type="transmembrane region" description="Helical" evidence="1">
    <location>
        <begin position="39"/>
        <end position="60"/>
    </location>
</feature>
<sequence>LFNQFSHQNVVIFIGFLSVVATFRIYTSLSVLKNHWTIVDLKALLLIICSSIPLMIILGFDGFQHADEIYSWNFWAKKIYLNQVVTFEMMGSPYPLALSSFIAFCYKFVGNIDYQLPIKFTFSIIYISTVFTIYSFANTKTKIGLFFVSYIIVMLVIGLGYEYKKVYADTLMGGFLVTSLALLISLSKNLLHTNKNISSTSILIASVILVSTAALTKQGAMVWTIIFYPLLAFVIIGKNFNLNNSIRSIICIPILTPLFWYFFGGGRNFQGNSG</sequence>
<dbReference type="EMBL" id="UINC01163580">
    <property type="protein sequence ID" value="SVD63967.1"/>
    <property type="molecule type" value="Genomic_DNA"/>
</dbReference>
<proteinExistence type="predicted"/>
<evidence type="ECO:0000313" key="2">
    <source>
        <dbReference type="EMBL" id="SVD63967.1"/>
    </source>
</evidence>
<reference evidence="2" key="1">
    <citation type="submission" date="2018-05" db="EMBL/GenBank/DDBJ databases">
        <authorList>
            <person name="Lanie J.A."/>
            <person name="Ng W.-L."/>
            <person name="Kazmierczak K.M."/>
            <person name="Andrzejewski T.M."/>
            <person name="Davidsen T.M."/>
            <person name="Wayne K.J."/>
            <person name="Tettelin H."/>
            <person name="Glass J.I."/>
            <person name="Rusch D."/>
            <person name="Podicherti R."/>
            <person name="Tsui H.-C.T."/>
            <person name="Winkler M.E."/>
        </authorList>
    </citation>
    <scope>NUCLEOTIDE SEQUENCE</scope>
</reference>
<dbReference type="AlphaFoldDB" id="A0A382WYH8"/>
<feature type="transmembrane region" description="Helical" evidence="1">
    <location>
        <begin position="222"/>
        <end position="240"/>
    </location>
</feature>
<feature type="non-terminal residue" evidence="2">
    <location>
        <position position="274"/>
    </location>
</feature>
<feature type="transmembrane region" description="Helical" evidence="1">
    <location>
        <begin position="197"/>
        <end position="215"/>
    </location>
</feature>
<keyword evidence="1" id="KW-0812">Transmembrane</keyword>
<evidence type="ECO:0000256" key="1">
    <source>
        <dbReference type="SAM" id="Phobius"/>
    </source>
</evidence>
<feature type="transmembrane region" description="Helical" evidence="1">
    <location>
        <begin position="246"/>
        <end position="263"/>
    </location>
</feature>
<feature type="transmembrane region" description="Helical" evidence="1">
    <location>
        <begin position="118"/>
        <end position="137"/>
    </location>
</feature>
<name>A0A382WYH8_9ZZZZ</name>
<gene>
    <name evidence="2" type="ORF">METZ01_LOCUS416821</name>
</gene>
<protein>
    <recommendedName>
        <fullName evidence="3">Glycosyltransferase RgtA/B/C/D-like domain-containing protein</fullName>
    </recommendedName>
</protein>
<keyword evidence="1" id="KW-1133">Transmembrane helix</keyword>